<keyword evidence="3" id="KW-0378">Hydrolase</keyword>
<dbReference type="EMBL" id="PFUO01000128">
    <property type="protein sequence ID" value="PJB15982.1"/>
    <property type="molecule type" value="Genomic_DNA"/>
</dbReference>
<organism evidence="8 9">
    <name type="scientific">Candidatus Falkowbacteria bacterium CG_4_9_14_3_um_filter_38_19</name>
    <dbReference type="NCBI Taxonomy" id="1974559"/>
    <lineage>
        <taxon>Bacteria</taxon>
        <taxon>Candidatus Falkowiibacteriota</taxon>
    </lineage>
</organism>
<dbReference type="GO" id="GO:0000287">
    <property type="term" value="F:magnesium ion binding"/>
    <property type="evidence" value="ECO:0007669"/>
    <property type="project" value="InterPro"/>
</dbReference>
<dbReference type="GO" id="GO:0006226">
    <property type="term" value="P:dUMP biosynthetic process"/>
    <property type="evidence" value="ECO:0007669"/>
    <property type="project" value="InterPro"/>
</dbReference>
<comment type="catalytic activity">
    <reaction evidence="5">
        <text>dUTP + H2O = dUMP + diphosphate + H(+)</text>
        <dbReference type="Rhea" id="RHEA:10248"/>
        <dbReference type="ChEBI" id="CHEBI:15377"/>
        <dbReference type="ChEBI" id="CHEBI:15378"/>
        <dbReference type="ChEBI" id="CHEBI:33019"/>
        <dbReference type="ChEBI" id="CHEBI:61555"/>
        <dbReference type="ChEBI" id="CHEBI:246422"/>
        <dbReference type="EC" id="3.6.1.23"/>
    </reaction>
</comment>
<evidence type="ECO:0000256" key="1">
    <source>
        <dbReference type="ARBA" id="ARBA00006581"/>
    </source>
</evidence>
<dbReference type="InterPro" id="IPR033704">
    <property type="entry name" value="dUTPase_trimeric"/>
</dbReference>
<dbReference type="SUPFAM" id="SSF51283">
    <property type="entry name" value="dUTPase-like"/>
    <property type="match status" value="1"/>
</dbReference>
<evidence type="ECO:0000313" key="8">
    <source>
        <dbReference type="EMBL" id="PJB15982.1"/>
    </source>
</evidence>
<dbReference type="SUPFAM" id="SSF52540">
    <property type="entry name" value="P-loop containing nucleoside triphosphate hydrolases"/>
    <property type="match status" value="1"/>
</dbReference>
<dbReference type="GO" id="GO:0046081">
    <property type="term" value="P:dUTP catabolic process"/>
    <property type="evidence" value="ECO:0007669"/>
    <property type="project" value="InterPro"/>
</dbReference>
<dbReference type="Pfam" id="PF00692">
    <property type="entry name" value="dUTPase"/>
    <property type="match status" value="1"/>
</dbReference>
<dbReference type="InterPro" id="IPR008181">
    <property type="entry name" value="dUTPase"/>
</dbReference>
<dbReference type="Gene3D" id="2.70.40.10">
    <property type="match status" value="1"/>
</dbReference>
<dbReference type="AlphaFoldDB" id="A0A2M8AEI4"/>
<evidence type="ECO:0000256" key="2">
    <source>
        <dbReference type="ARBA" id="ARBA00012379"/>
    </source>
</evidence>
<sequence length="366" mass="41139">MQMSQGKFIVLYGINNLGKTTQAKMLTDQLNFYGLKAEYLKYPVYDLIPSGVILNSYLRQGNPHNLTPKEAQIIYAFNRTQYEKTLLNKLAGGINIVAEDYSGSGIAWGMGAGVDEQFLKYINSHLLKEDLAFLLDGERFRQAAENNHRHETDDELIEKVRLAHLKLGWENNWIKINANLKIEQIHQYIWNHLLKLLIRSFPKKNLTFNFKEGGKKSTAATEWPGGLKLKVEKISPWAKLPTRAYADDAGLDLYSADYYSLIPGDCTTIKTGLKIALPQGYAGLIWDKGGIAKSGVHSLAGVIDSGYKGELTVQLVNLSQNIYHIAPGQKIAQLLIQKMEFPEITEDKIIDTTDRNNNRFGSSGLF</sequence>
<gene>
    <name evidence="8" type="ORF">CO116_02890</name>
</gene>
<dbReference type="Pfam" id="PF02223">
    <property type="entry name" value="Thymidylate_kin"/>
    <property type="match status" value="1"/>
</dbReference>
<name>A0A2M8AEI4_9BACT</name>
<keyword evidence="4" id="KW-0546">Nucleotide metabolism</keyword>
<dbReference type="PANTHER" id="PTHR11241">
    <property type="entry name" value="DEOXYURIDINE 5'-TRIPHOSPHATE NUCLEOTIDOHYDROLASE"/>
    <property type="match status" value="1"/>
</dbReference>
<dbReference type="Proteomes" id="UP000230611">
    <property type="component" value="Unassembled WGS sequence"/>
</dbReference>
<feature type="domain" description="Thymidylate kinase-like" evidence="7">
    <location>
        <begin position="13"/>
        <end position="189"/>
    </location>
</feature>
<protein>
    <recommendedName>
        <fullName evidence="2">dUTP diphosphatase</fullName>
        <ecNumber evidence="2">3.6.1.23</ecNumber>
    </recommendedName>
</protein>
<accession>A0A2M8AEI4</accession>
<dbReference type="InterPro" id="IPR039430">
    <property type="entry name" value="Thymidylate_kin-like_dom"/>
</dbReference>
<evidence type="ECO:0000256" key="4">
    <source>
        <dbReference type="ARBA" id="ARBA00023080"/>
    </source>
</evidence>
<feature type="domain" description="dUTPase-like" evidence="6">
    <location>
        <begin position="238"/>
        <end position="364"/>
    </location>
</feature>
<evidence type="ECO:0000313" key="9">
    <source>
        <dbReference type="Proteomes" id="UP000230611"/>
    </source>
</evidence>
<dbReference type="Gene3D" id="3.40.50.300">
    <property type="entry name" value="P-loop containing nucleotide triphosphate hydrolases"/>
    <property type="match status" value="1"/>
</dbReference>
<evidence type="ECO:0000259" key="7">
    <source>
        <dbReference type="Pfam" id="PF02223"/>
    </source>
</evidence>
<dbReference type="InterPro" id="IPR027417">
    <property type="entry name" value="P-loop_NTPase"/>
</dbReference>
<dbReference type="GO" id="GO:0004170">
    <property type="term" value="F:dUTP diphosphatase activity"/>
    <property type="evidence" value="ECO:0007669"/>
    <property type="project" value="UniProtKB-EC"/>
</dbReference>
<dbReference type="NCBIfam" id="TIGR00576">
    <property type="entry name" value="dut"/>
    <property type="match status" value="1"/>
</dbReference>
<evidence type="ECO:0000256" key="5">
    <source>
        <dbReference type="ARBA" id="ARBA00047686"/>
    </source>
</evidence>
<dbReference type="InterPro" id="IPR036157">
    <property type="entry name" value="dUTPase-like_sf"/>
</dbReference>
<evidence type="ECO:0000259" key="6">
    <source>
        <dbReference type="Pfam" id="PF00692"/>
    </source>
</evidence>
<dbReference type="PANTHER" id="PTHR11241:SF0">
    <property type="entry name" value="DEOXYURIDINE 5'-TRIPHOSPHATE NUCLEOTIDOHYDROLASE"/>
    <property type="match status" value="1"/>
</dbReference>
<comment type="similarity">
    <text evidence="1">Belongs to the dUTPase family.</text>
</comment>
<dbReference type="EC" id="3.6.1.23" evidence="2"/>
<comment type="caution">
    <text evidence="8">The sequence shown here is derived from an EMBL/GenBank/DDBJ whole genome shotgun (WGS) entry which is preliminary data.</text>
</comment>
<proteinExistence type="inferred from homology"/>
<evidence type="ECO:0000256" key="3">
    <source>
        <dbReference type="ARBA" id="ARBA00022801"/>
    </source>
</evidence>
<dbReference type="CDD" id="cd07557">
    <property type="entry name" value="trimeric_dUTPase"/>
    <property type="match status" value="1"/>
</dbReference>
<dbReference type="InterPro" id="IPR029054">
    <property type="entry name" value="dUTPase-like"/>
</dbReference>
<reference evidence="9" key="1">
    <citation type="submission" date="2017-09" db="EMBL/GenBank/DDBJ databases">
        <title>Depth-based differentiation of microbial function through sediment-hosted aquifers and enrichment of novel symbionts in the deep terrestrial subsurface.</title>
        <authorList>
            <person name="Probst A.J."/>
            <person name="Ladd B."/>
            <person name="Jarett J.K."/>
            <person name="Geller-Mcgrath D.E."/>
            <person name="Sieber C.M.K."/>
            <person name="Emerson J.B."/>
            <person name="Anantharaman K."/>
            <person name="Thomas B.C."/>
            <person name="Malmstrom R."/>
            <person name="Stieglmeier M."/>
            <person name="Klingl A."/>
            <person name="Woyke T."/>
            <person name="Ryan C.M."/>
            <person name="Banfield J.F."/>
        </authorList>
    </citation>
    <scope>NUCLEOTIDE SEQUENCE [LARGE SCALE GENOMIC DNA]</scope>
</reference>